<name>A0A372G6A1_9ACTN</name>
<evidence type="ECO:0000313" key="3">
    <source>
        <dbReference type="Proteomes" id="UP000262621"/>
    </source>
</evidence>
<keyword evidence="1" id="KW-1133">Transmembrane helix</keyword>
<proteinExistence type="predicted"/>
<accession>A0A372G6A1</accession>
<sequence>MAVHAPFQYKERPAQEVVTVLFGAVLAALVLGYLAGLWSFKVKSRWCPRCGAMTGDLTRSHVGHAL</sequence>
<keyword evidence="1" id="KW-0812">Transmembrane</keyword>
<protein>
    <submittedName>
        <fullName evidence="2">Uncharacterized protein</fullName>
    </submittedName>
</protein>
<keyword evidence="3" id="KW-1185">Reference proteome</keyword>
<dbReference type="EMBL" id="QVFU01000001">
    <property type="protein sequence ID" value="RFS48299.1"/>
    <property type="molecule type" value="Genomic_DNA"/>
</dbReference>
<dbReference type="Proteomes" id="UP000262621">
    <property type="component" value="Unassembled WGS sequence"/>
</dbReference>
<feature type="transmembrane region" description="Helical" evidence="1">
    <location>
        <begin position="20"/>
        <end position="40"/>
    </location>
</feature>
<organism evidence="2 3">
    <name type="scientific">Micromonospora craniellae</name>
    <dbReference type="NCBI Taxonomy" id="2294034"/>
    <lineage>
        <taxon>Bacteria</taxon>
        <taxon>Bacillati</taxon>
        <taxon>Actinomycetota</taxon>
        <taxon>Actinomycetes</taxon>
        <taxon>Micromonosporales</taxon>
        <taxon>Micromonosporaceae</taxon>
        <taxon>Micromonospora</taxon>
    </lineage>
</organism>
<comment type="caution">
    <text evidence="2">The sequence shown here is derived from an EMBL/GenBank/DDBJ whole genome shotgun (WGS) entry which is preliminary data.</text>
</comment>
<dbReference type="AlphaFoldDB" id="A0A372G6A1"/>
<reference evidence="2 3" key="1">
    <citation type="submission" date="2018-08" db="EMBL/GenBank/DDBJ databases">
        <title>Verrucosispora craniellae sp. nov., isolated from a marine sponge in the South China Sea.</title>
        <authorList>
            <person name="Li L."/>
            <person name="Lin H.W."/>
        </authorList>
    </citation>
    <scope>NUCLEOTIDE SEQUENCE [LARGE SCALE GENOMIC DNA]</scope>
    <source>
        <strain evidence="2 3">LHW63014</strain>
    </source>
</reference>
<evidence type="ECO:0000313" key="2">
    <source>
        <dbReference type="EMBL" id="RFS48299.1"/>
    </source>
</evidence>
<keyword evidence="1" id="KW-0472">Membrane</keyword>
<evidence type="ECO:0000256" key="1">
    <source>
        <dbReference type="SAM" id="Phobius"/>
    </source>
</evidence>
<gene>
    <name evidence="2" type="ORF">D0Q02_02115</name>
</gene>